<gene>
    <name evidence="1" type="ORF">SCALOS_LOCUS941</name>
</gene>
<accession>A0ACA9K178</accession>
<name>A0ACA9K178_9GLOM</name>
<dbReference type="EMBL" id="CAJVPM010000521">
    <property type="protein sequence ID" value="CAG8446252.1"/>
    <property type="molecule type" value="Genomic_DNA"/>
</dbReference>
<dbReference type="Proteomes" id="UP000789860">
    <property type="component" value="Unassembled WGS sequence"/>
</dbReference>
<comment type="caution">
    <text evidence="1">The sequence shown here is derived from an EMBL/GenBank/DDBJ whole genome shotgun (WGS) entry which is preliminary data.</text>
</comment>
<keyword evidence="2" id="KW-1185">Reference proteome</keyword>
<reference evidence="1" key="1">
    <citation type="submission" date="2021-06" db="EMBL/GenBank/DDBJ databases">
        <authorList>
            <person name="Kallberg Y."/>
            <person name="Tangrot J."/>
            <person name="Rosling A."/>
        </authorList>
    </citation>
    <scope>NUCLEOTIDE SEQUENCE</scope>
    <source>
        <strain evidence="1">AU212A</strain>
    </source>
</reference>
<proteinExistence type="predicted"/>
<evidence type="ECO:0000313" key="1">
    <source>
        <dbReference type="EMBL" id="CAG8446252.1"/>
    </source>
</evidence>
<organism evidence="1 2">
    <name type="scientific">Scutellospora calospora</name>
    <dbReference type="NCBI Taxonomy" id="85575"/>
    <lineage>
        <taxon>Eukaryota</taxon>
        <taxon>Fungi</taxon>
        <taxon>Fungi incertae sedis</taxon>
        <taxon>Mucoromycota</taxon>
        <taxon>Glomeromycotina</taxon>
        <taxon>Glomeromycetes</taxon>
        <taxon>Diversisporales</taxon>
        <taxon>Gigasporaceae</taxon>
        <taxon>Scutellospora</taxon>
    </lineage>
</organism>
<sequence length="546" mass="64388">MWHAARQQEKKIKELMVDHKKRAERRRAYYESRLGDPSQLLRLTGTATKLFPNAEQHYFYENSEKSLMQWQGDAETRIDRFDGRALLDYLPPDNPNLSILPTDERDLQEELNFERFRDLVENERRNVPEDCCLEEIEAEWTSLLERHKIMIKKLQEKPDTNNQGFGYDYGTEKQDEIPSDEESHHLDDIHSLYEDILDYVDDLTDKDRQTLNIMGKKYQIPDYTRLLRIAKRDREEKAQELKESQKIKERKSRRHISRKEEHNERSHVQSRSYSIRDSPTYEPYTDSDSSTSFSDEQEVGNFVIEFGNPEEDASESSSTRPHGLHKEELSLVQLQRGSLSYTRKTETLSSQKALINTNIKVPPKKLTPAEKLRLKLQMGLNKQIQVDEKKKIQKEREQKFERLGSEEIEKQLIKSVGKKVKRSVSREHYRKTSVKSKSSRTRYRRDRSSSVDSIRTSKRRRRRSRSTSYTSSSSRSRTRSSSSSSGSSTSSYRSSRRHSSNRASSHERRYQRQRSRSRSTSPKERYSNRRKRSAARSPSRDSSSRK</sequence>
<evidence type="ECO:0000313" key="2">
    <source>
        <dbReference type="Proteomes" id="UP000789860"/>
    </source>
</evidence>
<protein>
    <submittedName>
        <fullName evidence="1">3957_t:CDS:1</fullName>
    </submittedName>
</protein>